<dbReference type="PANTHER" id="PTHR48081:SF8">
    <property type="entry name" value="ALPHA_BETA HYDROLASE FOLD-3 DOMAIN-CONTAINING PROTEIN-RELATED"/>
    <property type="match status" value="1"/>
</dbReference>
<gene>
    <name evidence="3" type="ORF">BDV29DRAFT_188758</name>
</gene>
<dbReference type="Proteomes" id="UP000326565">
    <property type="component" value="Unassembled WGS sequence"/>
</dbReference>
<dbReference type="InterPro" id="IPR029058">
    <property type="entry name" value="AB_hydrolase_fold"/>
</dbReference>
<dbReference type="Pfam" id="PF07859">
    <property type="entry name" value="Abhydrolase_3"/>
    <property type="match status" value="1"/>
</dbReference>
<evidence type="ECO:0000313" key="3">
    <source>
        <dbReference type="EMBL" id="KAB8077266.1"/>
    </source>
</evidence>
<dbReference type="EMBL" id="ML732170">
    <property type="protein sequence ID" value="KAB8077266.1"/>
    <property type="molecule type" value="Genomic_DNA"/>
</dbReference>
<dbReference type="SUPFAM" id="SSF53474">
    <property type="entry name" value="alpha/beta-Hydrolases"/>
    <property type="match status" value="1"/>
</dbReference>
<dbReference type="Gene3D" id="3.40.50.1820">
    <property type="entry name" value="alpha/beta hydrolase"/>
    <property type="match status" value="1"/>
</dbReference>
<dbReference type="PANTHER" id="PTHR48081">
    <property type="entry name" value="AB HYDROLASE SUPERFAMILY PROTEIN C4A8.06C"/>
    <property type="match status" value="1"/>
</dbReference>
<reference evidence="3 4" key="1">
    <citation type="submission" date="2019-04" db="EMBL/GenBank/DDBJ databases">
        <title>Friends and foes A comparative genomics study of 23 Aspergillus species from section Flavi.</title>
        <authorList>
            <consortium name="DOE Joint Genome Institute"/>
            <person name="Kjaerbolling I."/>
            <person name="Vesth T."/>
            <person name="Frisvad J.C."/>
            <person name="Nybo J.L."/>
            <person name="Theobald S."/>
            <person name="Kildgaard S."/>
            <person name="Isbrandt T."/>
            <person name="Kuo A."/>
            <person name="Sato A."/>
            <person name="Lyhne E.K."/>
            <person name="Kogle M.E."/>
            <person name="Wiebenga A."/>
            <person name="Kun R.S."/>
            <person name="Lubbers R.J."/>
            <person name="Makela M.R."/>
            <person name="Barry K."/>
            <person name="Chovatia M."/>
            <person name="Clum A."/>
            <person name="Daum C."/>
            <person name="Haridas S."/>
            <person name="He G."/>
            <person name="LaButti K."/>
            <person name="Lipzen A."/>
            <person name="Mondo S."/>
            <person name="Riley R."/>
            <person name="Salamov A."/>
            <person name="Simmons B.A."/>
            <person name="Magnuson J.K."/>
            <person name="Henrissat B."/>
            <person name="Mortensen U.H."/>
            <person name="Larsen T.O."/>
            <person name="Devries R.P."/>
            <person name="Grigoriev I.V."/>
            <person name="Machida M."/>
            <person name="Baker S.E."/>
            <person name="Andersen M.R."/>
        </authorList>
    </citation>
    <scope>NUCLEOTIDE SEQUENCE [LARGE SCALE GENOMIC DNA]</scope>
    <source>
        <strain evidence="3 4">CBS 151.66</strain>
    </source>
</reference>
<dbReference type="InterPro" id="IPR013094">
    <property type="entry name" value="AB_hydrolase_3"/>
</dbReference>
<protein>
    <submittedName>
        <fullName evidence="3">Alpha/beta hydrolase fold-domain-containing protein</fullName>
    </submittedName>
</protein>
<keyword evidence="1 3" id="KW-0378">Hydrolase</keyword>
<evidence type="ECO:0000259" key="2">
    <source>
        <dbReference type="Pfam" id="PF07859"/>
    </source>
</evidence>
<dbReference type="AlphaFoldDB" id="A0A5N5X999"/>
<feature type="domain" description="Alpha/beta hydrolase fold-3" evidence="2">
    <location>
        <begin position="106"/>
        <end position="318"/>
    </location>
</feature>
<name>A0A5N5X999_9EURO</name>
<sequence>MLANYARVLELSIAAVQSTRTSFDANQQNCQISLIPLIKTFVKKLSQGPPLHEKTPQEAREIVETLQKHTPAADICQAKIDIPFDGRKVQTVIFKPKIAQGTLPVIFYTHGGGWILGSPTVHGSLMEDLARQTGAAVVFPYYTPAPERQYPVQFEESYAVLQYIVEHANELHLKTGKIAFSGDSVGVPSHMAIAMVQLAHERKLPVDIAHLVLLYPVTDTHAKSETYKTYMNGPYLTEKTMDWMIDAFLPNVADRRNPLTSSLAFVPDEKLAKFPPTTVFVSGADPLLGEGQAFGQRLQKAGVETVILRADGQIHDFVMLEAIRHSATARAVVELASWKIKRSLE</sequence>
<dbReference type="OrthoDB" id="408631at2759"/>
<dbReference type="GO" id="GO:0016787">
    <property type="term" value="F:hydrolase activity"/>
    <property type="evidence" value="ECO:0007669"/>
    <property type="project" value="UniProtKB-KW"/>
</dbReference>
<evidence type="ECO:0000313" key="4">
    <source>
        <dbReference type="Proteomes" id="UP000326565"/>
    </source>
</evidence>
<proteinExistence type="predicted"/>
<organism evidence="3 4">
    <name type="scientific">Aspergillus leporis</name>
    <dbReference type="NCBI Taxonomy" id="41062"/>
    <lineage>
        <taxon>Eukaryota</taxon>
        <taxon>Fungi</taxon>
        <taxon>Dikarya</taxon>
        <taxon>Ascomycota</taxon>
        <taxon>Pezizomycotina</taxon>
        <taxon>Eurotiomycetes</taxon>
        <taxon>Eurotiomycetidae</taxon>
        <taxon>Eurotiales</taxon>
        <taxon>Aspergillaceae</taxon>
        <taxon>Aspergillus</taxon>
        <taxon>Aspergillus subgen. Circumdati</taxon>
    </lineage>
</organism>
<evidence type="ECO:0000256" key="1">
    <source>
        <dbReference type="ARBA" id="ARBA00022801"/>
    </source>
</evidence>
<accession>A0A5N5X999</accession>
<keyword evidence="4" id="KW-1185">Reference proteome</keyword>
<dbReference type="InterPro" id="IPR050300">
    <property type="entry name" value="GDXG_lipolytic_enzyme"/>
</dbReference>